<organism evidence="1 2">
    <name type="scientific">Rhizopogon vesiculosus</name>
    <dbReference type="NCBI Taxonomy" id="180088"/>
    <lineage>
        <taxon>Eukaryota</taxon>
        <taxon>Fungi</taxon>
        <taxon>Dikarya</taxon>
        <taxon>Basidiomycota</taxon>
        <taxon>Agaricomycotina</taxon>
        <taxon>Agaricomycetes</taxon>
        <taxon>Agaricomycetidae</taxon>
        <taxon>Boletales</taxon>
        <taxon>Suillineae</taxon>
        <taxon>Rhizopogonaceae</taxon>
        <taxon>Rhizopogon</taxon>
    </lineage>
</organism>
<dbReference type="EMBL" id="LVVM01001178">
    <property type="protein sequence ID" value="OJA19101.1"/>
    <property type="molecule type" value="Genomic_DNA"/>
</dbReference>
<proteinExistence type="predicted"/>
<dbReference type="Proteomes" id="UP000183567">
    <property type="component" value="Unassembled WGS sequence"/>
</dbReference>
<keyword evidence="2" id="KW-1185">Reference proteome</keyword>
<protein>
    <submittedName>
        <fullName evidence="1">Uncharacterized protein</fullName>
    </submittedName>
</protein>
<gene>
    <name evidence="1" type="ORF">AZE42_10048</name>
</gene>
<dbReference type="AlphaFoldDB" id="A0A1J8QDR9"/>
<name>A0A1J8QDR9_9AGAM</name>
<evidence type="ECO:0000313" key="1">
    <source>
        <dbReference type="EMBL" id="OJA19101.1"/>
    </source>
</evidence>
<reference evidence="1 2" key="1">
    <citation type="submission" date="2016-03" db="EMBL/GenBank/DDBJ databases">
        <title>Comparative genomics of the ectomycorrhizal sister species Rhizopogon vinicolor and Rhizopogon vesiculosus (Basidiomycota: Boletales) reveals a divergence of the mating type B locus.</title>
        <authorList>
            <person name="Mujic A.B."/>
            <person name="Kuo A."/>
            <person name="Tritt A."/>
            <person name="Lipzen A."/>
            <person name="Chen C."/>
            <person name="Johnson J."/>
            <person name="Sharma A."/>
            <person name="Barry K."/>
            <person name="Grigoriev I.V."/>
            <person name="Spatafora J.W."/>
        </authorList>
    </citation>
    <scope>NUCLEOTIDE SEQUENCE [LARGE SCALE GENOMIC DNA]</scope>
    <source>
        <strain evidence="1 2">AM-OR11-056</strain>
    </source>
</reference>
<sequence>MEELPRAHGGFKLIGKDTLRNDGKPEVVKFASDYQAFIDPFFLSEVHLVFTRGLSTAVMIAASIRGLFSEEDATPRRFLHEARKFGYYAATTADGVYSMSRYVLRTHLFLHTHSRATCSIHVYVSFPAPTFSNSPRCNMVSPQFFQRRLR</sequence>
<dbReference type="OrthoDB" id="10559889at2759"/>
<comment type="caution">
    <text evidence="1">The sequence shown here is derived from an EMBL/GenBank/DDBJ whole genome shotgun (WGS) entry which is preliminary data.</text>
</comment>
<evidence type="ECO:0000313" key="2">
    <source>
        <dbReference type="Proteomes" id="UP000183567"/>
    </source>
</evidence>
<accession>A0A1J8QDR9</accession>